<evidence type="ECO:0000256" key="1">
    <source>
        <dbReference type="SAM" id="Phobius"/>
    </source>
</evidence>
<feature type="transmembrane region" description="Helical" evidence="1">
    <location>
        <begin position="36"/>
        <end position="54"/>
    </location>
</feature>
<keyword evidence="1" id="KW-0812">Transmembrane</keyword>
<keyword evidence="1" id="KW-1133">Transmembrane helix</keyword>
<dbReference type="KEGG" id="apoc:APORC_1064"/>
<name>A0A5C2HEU4_9BACT</name>
<protein>
    <submittedName>
        <fullName evidence="2">Uncharacterized protein</fullName>
    </submittedName>
</protein>
<dbReference type="Proteomes" id="UP000322644">
    <property type="component" value="Chromosome"/>
</dbReference>
<accession>A0A5C2HEU4</accession>
<proteinExistence type="predicted"/>
<dbReference type="AlphaFoldDB" id="A0A5C2HEU4"/>
<reference evidence="2 3" key="1">
    <citation type="submission" date="2019-09" db="EMBL/GenBank/DDBJ databases">
        <title>Complete genome sequencing of four Arcobacter species reveals a diverse suite of mobile elements.</title>
        <authorList>
            <person name="Miller W.G."/>
            <person name="Yee E."/>
            <person name="Bono J.L."/>
        </authorList>
    </citation>
    <scope>NUCLEOTIDE SEQUENCE [LARGE SCALE GENOMIC DNA]</scope>
    <source>
        <strain evidence="2 3">CCUG 56899</strain>
    </source>
</reference>
<organism evidence="2 3">
    <name type="scientific">Arcobacter porcinus</name>
    <dbReference type="NCBI Taxonomy" id="1935204"/>
    <lineage>
        <taxon>Bacteria</taxon>
        <taxon>Pseudomonadati</taxon>
        <taxon>Campylobacterota</taxon>
        <taxon>Epsilonproteobacteria</taxon>
        <taxon>Campylobacterales</taxon>
        <taxon>Arcobacteraceae</taxon>
        <taxon>Arcobacter</taxon>
    </lineage>
</organism>
<keyword evidence="1" id="KW-0472">Membrane</keyword>
<dbReference type="EMBL" id="CP036246">
    <property type="protein sequence ID" value="QEP40664.1"/>
    <property type="molecule type" value="Genomic_DNA"/>
</dbReference>
<reference evidence="2 3" key="2">
    <citation type="submission" date="2019-09" db="EMBL/GenBank/DDBJ databases">
        <title>Taxonomic note: a critical rebuttal of the proposed division of the genus Arcobacter into six genera, emended descriptions of Arcobacter anaerophilus and the genus Arcobacter, and an assessment of genus-level boundaries for Epsilonproteobacteria using in silico genomic comparator tools.</title>
        <authorList>
            <person name="On S.L.W."/>
            <person name="Miller W.G."/>
            <person name="Biggs P."/>
            <person name="Cornelius A."/>
            <person name="Vandamme P."/>
        </authorList>
    </citation>
    <scope>NUCLEOTIDE SEQUENCE [LARGE SCALE GENOMIC DNA]</scope>
    <source>
        <strain evidence="2 3">CCUG 56899</strain>
    </source>
</reference>
<sequence>MKIKFDIEKNSKVKNKEQTTQNNVNFKNDIIDIKPIIFALFLFTLVIVGTYFLYTTVENHMQNKNKQQKVEKQQIKRTQIEQNFNKQYNKGFRTHLRLDNNIYSNDFYNIEYAINRKYKDTEFTKNLEPFFNNLTKIEIPNNDRIYEFEIKGMLSEYGNFTYILYKRTNILEYDNKVIKELNRLKSIKFRNQIKDVHFFLTLTNQYNLIR</sequence>
<gene>
    <name evidence="2" type="ORF">APORC_1064</name>
</gene>
<evidence type="ECO:0000313" key="3">
    <source>
        <dbReference type="Proteomes" id="UP000322644"/>
    </source>
</evidence>
<evidence type="ECO:0000313" key="2">
    <source>
        <dbReference type="EMBL" id="QEP40664.1"/>
    </source>
</evidence>
<dbReference type="RefSeq" id="WP_066386452.1">
    <property type="nucleotide sequence ID" value="NZ_CP036246.2"/>
</dbReference>